<evidence type="ECO:0000256" key="1">
    <source>
        <dbReference type="ARBA" id="ARBA00022723"/>
    </source>
</evidence>
<sequence>MIQCNKCDEWYHTQCLGLNFEDAQAIEEYACFRCGGEQSAGAAAVEGKSILPCGLAWRPLRNCLGQEPCSRVRCHGKCMYATCLDVERRDTSGLRSSASFESHQSSPRPNVPGIQVAAAFRLITALTRYHYAY</sequence>
<dbReference type="OrthoDB" id="436852at2759"/>
<dbReference type="Gene3D" id="3.30.40.10">
    <property type="entry name" value="Zinc/RING finger domain, C3HC4 (zinc finger)"/>
    <property type="match status" value="1"/>
</dbReference>
<evidence type="ECO:0000256" key="2">
    <source>
        <dbReference type="ARBA" id="ARBA00022771"/>
    </source>
</evidence>
<dbReference type="Proteomes" id="UP000027361">
    <property type="component" value="Unassembled WGS sequence"/>
</dbReference>
<dbReference type="Pfam" id="PF00628">
    <property type="entry name" value="PHD"/>
    <property type="match status" value="1"/>
</dbReference>
<evidence type="ECO:0000313" key="5">
    <source>
        <dbReference type="EMBL" id="KDN44956.1"/>
    </source>
</evidence>
<keyword evidence="2" id="KW-0863">Zinc-finger</keyword>
<evidence type="ECO:0000256" key="3">
    <source>
        <dbReference type="ARBA" id="ARBA00022833"/>
    </source>
</evidence>
<evidence type="ECO:0000313" key="6">
    <source>
        <dbReference type="Proteomes" id="UP000027361"/>
    </source>
</evidence>
<dbReference type="GeneID" id="25264533"/>
<dbReference type="RefSeq" id="XP_013243023.1">
    <property type="nucleotide sequence ID" value="XM_013387569.1"/>
</dbReference>
<keyword evidence="1" id="KW-0479">Metal-binding</keyword>
<reference evidence="5 6" key="1">
    <citation type="submission" date="2014-05" db="EMBL/GenBank/DDBJ databases">
        <title>Draft genome sequence of a rare smut relative, Tilletiaria anomala UBC 951.</title>
        <authorList>
            <consortium name="DOE Joint Genome Institute"/>
            <person name="Toome M."/>
            <person name="Kuo A."/>
            <person name="Henrissat B."/>
            <person name="Lipzen A."/>
            <person name="Tritt A."/>
            <person name="Yoshinaga Y."/>
            <person name="Zane M."/>
            <person name="Barry K."/>
            <person name="Grigoriev I.V."/>
            <person name="Spatafora J.W."/>
            <person name="Aimea M.C."/>
        </authorList>
    </citation>
    <scope>NUCLEOTIDE SEQUENCE [LARGE SCALE GENOMIC DNA]</scope>
    <source>
        <strain evidence="5 6">UBC 951</strain>
    </source>
</reference>
<dbReference type="SUPFAM" id="SSF57903">
    <property type="entry name" value="FYVE/PHD zinc finger"/>
    <property type="match status" value="1"/>
</dbReference>
<protein>
    <recommendedName>
        <fullName evidence="4">PHD-type domain-containing protein</fullName>
    </recommendedName>
</protein>
<feature type="domain" description="PHD-type" evidence="4">
    <location>
        <begin position="1"/>
        <end position="34"/>
    </location>
</feature>
<dbReference type="GO" id="GO:0008270">
    <property type="term" value="F:zinc ion binding"/>
    <property type="evidence" value="ECO:0007669"/>
    <property type="project" value="UniProtKB-KW"/>
</dbReference>
<dbReference type="InterPro" id="IPR013083">
    <property type="entry name" value="Znf_RING/FYVE/PHD"/>
</dbReference>
<dbReference type="InParanoid" id="A0A066VU12"/>
<organism evidence="5 6">
    <name type="scientific">Tilletiaria anomala (strain ATCC 24038 / CBS 436.72 / UBC 951)</name>
    <dbReference type="NCBI Taxonomy" id="1037660"/>
    <lineage>
        <taxon>Eukaryota</taxon>
        <taxon>Fungi</taxon>
        <taxon>Dikarya</taxon>
        <taxon>Basidiomycota</taxon>
        <taxon>Ustilaginomycotina</taxon>
        <taxon>Exobasidiomycetes</taxon>
        <taxon>Georgefischeriales</taxon>
        <taxon>Tilletiariaceae</taxon>
        <taxon>Tilletiaria</taxon>
    </lineage>
</organism>
<evidence type="ECO:0000259" key="4">
    <source>
        <dbReference type="Pfam" id="PF00628"/>
    </source>
</evidence>
<keyword evidence="3" id="KW-0862">Zinc</keyword>
<gene>
    <name evidence="5" type="ORF">K437DRAFT_256822</name>
</gene>
<dbReference type="InterPro" id="IPR011011">
    <property type="entry name" value="Znf_FYVE_PHD"/>
</dbReference>
<dbReference type="AlphaFoldDB" id="A0A066VU12"/>
<proteinExistence type="predicted"/>
<comment type="caution">
    <text evidence="5">The sequence shown here is derived from an EMBL/GenBank/DDBJ whole genome shotgun (WGS) entry which is preliminary data.</text>
</comment>
<name>A0A066VU12_TILAU</name>
<accession>A0A066VU12</accession>
<dbReference type="EMBL" id="JMSN01000046">
    <property type="protein sequence ID" value="KDN44956.1"/>
    <property type="molecule type" value="Genomic_DNA"/>
</dbReference>
<dbReference type="InterPro" id="IPR019787">
    <property type="entry name" value="Znf_PHD-finger"/>
</dbReference>
<keyword evidence="6" id="KW-1185">Reference proteome</keyword>
<dbReference type="HOGENOM" id="CLU_1908159_0_0_1"/>